<proteinExistence type="predicted"/>
<sequence>VFKHAESKAHRTNMVYNCSDEINIIEKESHERKFCHSFKDEFLSKLRIFEPKFVLQQEKNNPNNSVQDVLIAQRFDGFHEKILKEKWQFLYYTSMISTVSSFLELLITITNPNISYMSVTEETQIQIPGN</sequence>
<organism evidence="1 2">
    <name type="scientific">Trachymyrmex cornetzi</name>
    <dbReference type="NCBI Taxonomy" id="471704"/>
    <lineage>
        <taxon>Eukaryota</taxon>
        <taxon>Metazoa</taxon>
        <taxon>Ecdysozoa</taxon>
        <taxon>Arthropoda</taxon>
        <taxon>Hexapoda</taxon>
        <taxon>Insecta</taxon>
        <taxon>Pterygota</taxon>
        <taxon>Neoptera</taxon>
        <taxon>Endopterygota</taxon>
        <taxon>Hymenoptera</taxon>
        <taxon>Apocrita</taxon>
        <taxon>Aculeata</taxon>
        <taxon>Formicoidea</taxon>
        <taxon>Formicidae</taxon>
        <taxon>Myrmicinae</taxon>
        <taxon>Trachymyrmex</taxon>
    </lineage>
</organism>
<dbReference type="EMBL" id="KQ981139">
    <property type="protein sequence ID" value="KYN09185.1"/>
    <property type="molecule type" value="Genomic_DNA"/>
</dbReference>
<name>A0A151IRB2_9HYME</name>
<reference evidence="1 2" key="1">
    <citation type="submission" date="2015-09" db="EMBL/GenBank/DDBJ databases">
        <title>Trachymyrmex cornetzi WGS genome.</title>
        <authorList>
            <person name="Nygaard S."/>
            <person name="Hu H."/>
            <person name="Boomsma J."/>
            <person name="Zhang G."/>
        </authorList>
    </citation>
    <scope>NUCLEOTIDE SEQUENCE [LARGE SCALE GENOMIC DNA]</scope>
    <source>
        <strain evidence="1">Tcor2-1</strain>
        <tissue evidence="1">Whole body</tissue>
    </source>
</reference>
<evidence type="ECO:0000313" key="2">
    <source>
        <dbReference type="Proteomes" id="UP000078492"/>
    </source>
</evidence>
<dbReference type="Proteomes" id="UP000078492">
    <property type="component" value="Unassembled WGS sequence"/>
</dbReference>
<evidence type="ECO:0000313" key="1">
    <source>
        <dbReference type="EMBL" id="KYN09185.1"/>
    </source>
</evidence>
<feature type="non-terminal residue" evidence="1">
    <location>
        <position position="1"/>
    </location>
</feature>
<accession>A0A151IRB2</accession>
<dbReference type="AlphaFoldDB" id="A0A151IRB2"/>
<gene>
    <name evidence="1" type="ORF">ALC57_18698</name>
</gene>
<keyword evidence="2" id="KW-1185">Reference proteome</keyword>
<protein>
    <submittedName>
        <fullName evidence="1">Uncharacterized protein</fullName>
    </submittedName>
</protein>